<dbReference type="AlphaFoldDB" id="A0A562TPP3"/>
<gene>
    <name evidence="1" type="ORF">JN11_04591</name>
</gene>
<comment type="caution">
    <text evidence="1">The sequence shown here is derived from an EMBL/GenBank/DDBJ whole genome shotgun (WGS) entry which is preliminary data.</text>
</comment>
<organism evidence="1 2">
    <name type="scientific">Mucilaginibacter frigoritolerans</name>
    <dbReference type="NCBI Taxonomy" id="652788"/>
    <lineage>
        <taxon>Bacteria</taxon>
        <taxon>Pseudomonadati</taxon>
        <taxon>Bacteroidota</taxon>
        <taxon>Sphingobacteriia</taxon>
        <taxon>Sphingobacteriales</taxon>
        <taxon>Sphingobacteriaceae</taxon>
        <taxon>Mucilaginibacter</taxon>
    </lineage>
</organism>
<dbReference type="Proteomes" id="UP000317010">
    <property type="component" value="Unassembled WGS sequence"/>
</dbReference>
<protein>
    <submittedName>
        <fullName evidence="1">Uncharacterized protein</fullName>
    </submittedName>
</protein>
<name>A0A562TPP3_9SPHI</name>
<evidence type="ECO:0000313" key="2">
    <source>
        <dbReference type="Proteomes" id="UP000317010"/>
    </source>
</evidence>
<reference evidence="1 2" key="1">
    <citation type="submission" date="2019-07" db="EMBL/GenBank/DDBJ databases">
        <title>Genomic Encyclopedia of Archaeal and Bacterial Type Strains, Phase II (KMG-II): from individual species to whole genera.</title>
        <authorList>
            <person name="Goeker M."/>
        </authorList>
    </citation>
    <scope>NUCLEOTIDE SEQUENCE [LARGE SCALE GENOMIC DNA]</scope>
    <source>
        <strain evidence="1 2">ATCC BAA-1854</strain>
    </source>
</reference>
<sequence>MLKKTIAICLLVTLISSNFSRFFIYAGFELNHKYIAENFCINKSRPWMHCNGHCYFMRKIKEAQENEKKQDRANQQNHNQEALPAILPVSLLAFKDMAPKVTYPKSTTPEIIHRSYTILLPPKVV</sequence>
<evidence type="ECO:0000313" key="1">
    <source>
        <dbReference type="EMBL" id="TWI94810.1"/>
    </source>
</evidence>
<dbReference type="EMBL" id="VLLI01000018">
    <property type="protein sequence ID" value="TWI94810.1"/>
    <property type="molecule type" value="Genomic_DNA"/>
</dbReference>
<dbReference type="RefSeq" id="WP_211360885.1">
    <property type="nucleotide sequence ID" value="NZ_VLLI01000018.1"/>
</dbReference>
<proteinExistence type="predicted"/>
<keyword evidence="2" id="KW-1185">Reference proteome</keyword>
<accession>A0A562TPP3</accession>